<dbReference type="Proteomes" id="UP000247811">
    <property type="component" value="Unassembled WGS sequence"/>
</dbReference>
<keyword evidence="4" id="KW-0444">Lipid biosynthesis</keyword>
<evidence type="ECO:0000256" key="6">
    <source>
        <dbReference type="ARBA" id="ARBA00022692"/>
    </source>
</evidence>
<keyword evidence="3" id="KW-1003">Cell membrane</keyword>
<dbReference type="GO" id="GO:0005886">
    <property type="term" value="C:plasma membrane"/>
    <property type="evidence" value="ECO:0007669"/>
    <property type="project" value="UniProtKB-SubCell"/>
</dbReference>
<protein>
    <submittedName>
        <fullName evidence="20">Diacylglycerol kinase (ATP)</fullName>
    </submittedName>
</protein>
<keyword evidence="13" id="KW-0594">Phospholipid biosynthesis</keyword>
<evidence type="ECO:0000256" key="2">
    <source>
        <dbReference type="ARBA" id="ARBA00005967"/>
    </source>
</evidence>
<evidence type="ECO:0000256" key="11">
    <source>
        <dbReference type="ARBA" id="ARBA00023098"/>
    </source>
</evidence>
<evidence type="ECO:0000256" key="9">
    <source>
        <dbReference type="ARBA" id="ARBA00022840"/>
    </source>
</evidence>
<evidence type="ECO:0000256" key="14">
    <source>
        <dbReference type="ARBA" id="ARBA00023264"/>
    </source>
</evidence>
<sequence>MPCVSRAAALRHAWRGVVVLLRGEVNARLHVAAALGCVALGAWLRLDRREWVVLALAITLVIVAEALNTAIERVVDLASPEWHALARDAKDVAAGAVLIASAGAVVVGLLVFGPRLWSLWMP</sequence>
<dbReference type="PANTHER" id="PTHR34299">
    <property type="entry name" value="DIACYLGLYCEROL KINASE"/>
    <property type="match status" value="1"/>
</dbReference>
<dbReference type="PROSITE" id="PS01069">
    <property type="entry name" value="DAGK_PROKAR"/>
    <property type="match status" value="1"/>
</dbReference>
<keyword evidence="11" id="KW-0443">Lipid metabolism</keyword>
<evidence type="ECO:0000256" key="10">
    <source>
        <dbReference type="ARBA" id="ARBA00022989"/>
    </source>
</evidence>
<gene>
    <name evidence="20" type="ORF">C7444_1144</name>
</gene>
<evidence type="ECO:0000256" key="1">
    <source>
        <dbReference type="ARBA" id="ARBA00004651"/>
    </source>
</evidence>
<dbReference type="PANTHER" id="PTHR34299:SF1">
    <property type="entry name" value="DIACYLGLYCEROL KINASE"/>
    <property type="match status" value="1"/>
</dbReference>
<feature type="active site" description="Proton acceptor" evidence="15">
    <location>
        <position position="65"/>
    </location>
</feature>
<evidence type="ECO:0000256" key="15">
    <source>
        <dbReference type="PIRSR" id="PIRSR600829-1"/>
    </source>
</evidence>
<comment type="caution">
    <text evidence="20">The sequence shown here is derived from an EMBL/GenBank/DDBJ whole genome shotgun (WGS) entry which is preliminary data.</text>
</comment>
<feature type="transmembrane region" description="Helical" evidence="19">
    <location>
        <begin position="91"/>
        <end position="112"/>
    </location>
</feature>
<proteinExistence type="inferred from homology"/>
<keyword evidence="12 19" id="KW-0472">Membrane</keyword>
<dbReference type="GO" id="GO:0046872">
    <property type="term" value="F:metal ion binding"/>
    <property type="evidence" value="ECO:0007669"/>
    <property type="project" value="UniProtKB-KW"/>
</dbReference>
<comment type="cofactor">
    <cofactor evidence="18">
        <name>Mg(2+)</name>
        <dbReference type="ChEBI" id="CHEBI:18420"/>
    </cofactor>
    <text evidence="18">Mn(2+), Zn(2+), Cd(2+) and Co(2+) support activity to lesser extents.</text>
</comment>
<dbReference type="GO" id="GO:0005524">
    <property type="term" value="F:ATP binding"/>
    <property type="evidence" value="ECO:0007669"/>
    <property type="project" value="UniProtKB-KW"/>
</dbReference>
<dbReference type="Pfam" id="PF01219">
    <property type="entry name" value="DAGK_prokar"/>
    <property type="match status" value="1"/>
</dbReference>
<organism evidence="20 21">
    <name type="scientific">Sphaerotilus hippei</name>
    <dbReference type="NCBI Taxonomy" id="744406"/>
    <lineage>
        <taxon>Bacteria</taxon>
        <taxon>Pseudomonadati</taxon>
        <taxon>Pseudomonadota</taxon>
        <taxon>Betaproteobacteria</taxon>
        <taxon>Burkholderiales</taxon>
        <taxon>Sphaerotilaceae</taxon>
        <taxon>Sphaerotilus</taxon>
    </lineage>
</organism>
<evidence type="ECO:0000256" key="18">
    <source>
        <dbReference type="PIRSR" id="PIRSR600829-4"/>
    </source>
</evidence>
<dbReference type="CDD" id="cd14265">
    <property type="entry name" value="UDPK_IM_like"/>
    <property type="match status" value="1"/>
</dbReference>
<feature type="binding site" evidence="16">
    <location>
        <begin position="9"/>
        <end position="14"/>
    </location>
    <ligand>
        <name>substrate</name>
    </ligand>
</feature>
<comment type="similarity">
    <text evidence="2">Belongs to the bacterial diacylglycerol kinase family.</text>
</comment>
<dbReference type="OrthoDB" id="9796011at2"/>
<keyword evidence="14" id="KW-1208">Phospholipid metabolism</keyword>
<evidence type="ECO:0000256" key="5">
    <source>
        <dbReference type="ARBA" id="ARBA00022679"/>
    </source>
</evidence>
<dbReference type="RefSeq" id="WP_110401499.1">
    <property type="nucleotide sequence ID" value="NZ_QJJS01000014.1"/>
</dbReference>
<keyword evidence="21" id="KW-1185">Reference proteome</keyword>
<feature type="binding site" evidence="18">
    <location>
        <position position="24"/>
    </location>
    <ligand>
        <name>a divalent metal cation</name>
        <dbReference type="ChEBI" id="CHEBI:60240"/>
    </ligand>
</feature>
<keyword evidence="18" id="KW-0479">Metal-binding</keyword>
<keyword evidence="18" id="KW-0460">Magnesium</keyword>
<evidence type="ECO:0000256" key="3">
    <source>
        <dbReference type="ARBA" id="ARBA00022475"/>
    </source>
</evidence>
<keyword evidence="10 19" id="KW-1133">Transmembrane helix</keyword>
<feature type="binding site" evidence="18">
    <location>
        <position position="72"/>
    </location>
    <ligand>
        <name>a divalent metal cation</name>
        <dbReference type="ChEBI" id="CHEBI:60240"/>
    </ligand>
</feature>
<evidence type="ECO:0000256" key="8">
    <source>
        <dbReference type="ARBA" id="ARBA00022777"/>
    </source>
</evidence>
<evidence type="ECO:0000313" key="20">
    <source>
        <dbReference type="EMBL" id="PXW94305.1"/>
    </source>
</evidence>
<evidence type="ECO:0000256" key="19">
    <source>
        <dbReference type="SAM" id="Phobius"/>
    </source>
</evidence>
<evidence type="ECO:0000256" key="13">
    <source>
        <dbReference type="ARBA" id="ARBA00023209"/>
    </source>
</evidence>
<keyword evidence="6 19" id="KW-0812">Transmembrane</keyword>
<dbReference type="GO" id="GO:0008654">
    <property type="term" value="P:phospholipid biosynthetic process"/>
    <property type="evidence" value="ECO:0007669"/>
    <property type="project" value="UniProtKB-KW"/>
</dbReference>
<keyword evidence="9 17" id="KW-0067">ATP-binding</keyword>
<keyword evidence="8 20" id="KW-0418">Kinase</keyword>
<reference evidence="20 21" key="1">
    <citation type="submission" date="2018-05" db="EMBL/GenBank/DDBJ databases">
        <title>Genomic Encyclopedia of Type Strains, Phase IV (KMG-IV): sequencing the most valuable type-strain genomes for metagenomic binning, comparative biology and taxonomic classification.</title>
        <authorList>
            <person name="Goeker M."/>
        </authorList>
    </citation>
    <scope>NUCLEOTIDE SEQUENCE [LARGE SCALE GENOMIC DNA]</scope>
    <source>
        <strain evidence="20 21">DSM 566</strain>
    </source>
</reference>
<dbReference type="InterPro" id="IPR033717">
    <property type="entry name" value="UDPK"/>
</dbReference>
<keyword evidence="5" id="KW-0808">Transferase</keyword>
<dbReference type="GO" id="GO:0016301">
    <property type="term" value="F:kinase activity"/>
    <property type="evidence" value="ECO:0007669"/>
    <property type="project" value="UniProtKB-KW"/>
</dbReference>
<evidence type="ECO:0000256" key="4">
    <source>
        <dbReference type="ARBA" id="ARBA00022516"/>
    </source>
</evidence>
<evidence type="ECO:0000256" key="12">
    <source>
        <dbReference type="ARBA" id="ARBA00023136"/>
    </source>
</evidence>
<evidence type="ECO:0000313" key="21">
    <source>
        <dbReference type="Proteomes" id="UP000247811"/>
    </source>
</evidence>
<keyword evidence="7 17" id="KW-0547">Nucleotide-binding</keyword>
<feature type="transmembrane region" description="Helical" evidence="19">
    <location>
        <begin position="51"/>
        <end position="71"/>
    </location>
</feature>
<comment type="subcellular location">
    <subcellularLocation>
        <location evidence="1">Cell membrane</location>
        <topology evidence="1">Multi-pass membrane protein</topology>
    </subcellularLocation>
</comment>
<evidence type="ECO:0000256" key="16">
    <source>
        <dbReference type="PIRSR" id="PIRSR600829-2"/>
    </source>
</evidence>
<accession>A0A318GX08</accession>
<dbReference type="Gene3D" id="1.10.287.3610">
    <property type="match status" value="1"/>
</dbReference>
<evidence type="ECO:0000256" key="17">
    <source>
        <dbReference type="PIRSR" id="PIRSR600829-3"/>
    </source>
</evidence>
<feature type="binding site" evidence="17">
    <location>
        <position position="24"/>
    </location>
    <ligand>
        <name>ATP</name>
        <dbReference type="ChEBI" id="CHEBI:30616"/>
    </ligand>
</feature>
<feature type="binding site" evidence="17">
    <location>
        <position position="72"/>
    </location>
    <ligand>
        <name>ATP</name>
        <dbReference type="ChEBI" id="CHEBI:30616"/>
    </ligand>
</feature>
<dbReference type="InterPro" id="IPR036945">
    <property type="entry name" value="DAGK_sf"/>
</dbReference>
<feature type="binding site" evidence="17">
    <location>
        <begin position="81"/>
        <end position="83"/>
    </location>
    <ligand>
        <name>ATP</name>
        <dbReference type="ChEBI" id="CHEBI:30616"/>
    </ligand>
</feature>
<dbReference type="AlphaFoldDB" id="A0A318GX08"/>
<name>A0A318GX08_9BURK</name>
<evidence type="ECO:0000256" key="7">
    <source>
        <dbReference type="ARBA" id="ARBA00022741"/>
    </source>
</evidence>
<dbReference type="EMBL" id="QJJS01000014">
    <property type="protein sequence ID" value="PXW94305.1"/>
    <property type="molecule type" value="Genomic_DNA"/>
</dbReference>
<feature type="binding site" evidence="16">
    <location>
        <position position="65"/>
    </location>
    <ligand>
        <name>substrate</name>
    </ligand>
</feature>
<feature type="binding site" evidence="17">
    <location>
        <begin position="90"/>
        <end position="91"/>
    </location>
    <ligand>
        <name>ATP</name>
        <dbReference type="ChEBI" id="CHEBI:30616"/>
    </ligand>
</feature>
<dbReference type="InterPro" id="IPR000829">
    <property type="entry name" value="DAGK"/>
</dbReference>